<dbReference type="STRING" id="1616788.AR543_13380"/>
<evidence type="ECO:0000256" key="4">
    <source>
        <dbReference type="SAM" id="Coils"/>
    </source>
</evidence>
<dbReference type="KEGG" id="pbv:AR543_13380"/>
<dbReference type="SUPFAM" id="SSF48008">
    <property type="entry name" value="GntR ligand-binding domain-like"/>
    <property type="match status" value="1"/>
</dbReference>
<protein>
    <submittedName>
        <fullName evidence="6">GntR family transcriptional regulator</fullName>
    </submittedName>
</protein>
<evidence type="ECO:0000256" key="3">
    <source>
        <dbReference type="ARBA" id="ARBA00023163"/>
    </source>
</evidence>
<sequence>MNTTKFQKLSRPSLRDQVYSTIKQGIITLELAPGQKLNDMELANQFGVSRTPVREALKRLEDEGLVESFPGSITRIALLHEETAAHAFVVVAVLHALAAKLCVSKLTESDYAELEAANQELIEALEQQDAEKAITADDRFHQLFLDRAANPELNAALDGIMPKIRRLEYAKFSQASREHSPADHLKIIAYCREHNEAEAARWMEHNWLSLGQWLAHRQDDVSATSNSSKAAEEL</sequence>
<dbReference type="InterPro" id="IPR008920">
    <property type="entry name" value="TF_FadR/GntR_C"/>
</dbReference>
<evidence type="ECO:0000313" key="7">
    <source>
        <dbReference type="Proteomes" id="UP000078148"/>
    </source>
</evidence>
<dbReference type="InterPro" id="IPR036388">
    <property type="entry name" value="WH-like_DNA-bd_sf"/>
</dbReference>
<dbReference type="PRINTS" id="PR00035">
    <property type="entry name" value="HTHGNTR"/>
</dbReference>
<dbReference type="PANTHER" id="PTHR43537">
    <property type="entry name" value="TRANSCRIPTIONAL REGULATOR, GNTR FAMILY"/>
    <property type="match status" value="1"/>
</dbReference>
<dbReference type="RefSeq" id="WP_060536780.1">
    <property type="nucleotide sequence ID" value="NZ_CP013023.1"/>
</dbReference>
<keyword evidence="2" id="KW-0238">DNA-binding</keyword>
<evidence type="ECO:0000256" key="1">
    <source>
        <dbReference type="ARBA" id="ARBA00023015"/>
    </source>
</evidence>
<keyword evidence="1" id="KW-0805">Transcription regulation</keyword>
<dbReference type="Gene3D" id="1.10.10.10">
    <property type="entry name" value="Winged helix-like DNA-binding domain superfamily/Winged helix DNA-binding domain"/>
    <property type="match status" value="1"/>
</dbReference>
<name>A0A172ZMC6_9BACL</name>
<dbReference type="SMART" id="SM00895">
    <property type="entry name" value="FCD"/>
    <property type="match status" value="1"/>
</dbReference>
<dbReference type="InterPro" id="IPR036390">
    <property type="entry name" value="WH_DNA-bd_sf"/>
</dbReference>
<dbReference type="InterPro" id="IPR000524">
    <property type="entry name" value="Tscrpt_reg_HTH_GntR"/>
</dbReference>
<dbReference type="Gene3D" id="1.20.120.530">
    <property type="entry name" value="GntR ligand-binding domain-like"/>
    <property type="match status" value="1"/>
</dbReference>
<keyword evidence="4" id="KW-0175">Coiled coil</keyword>
<evidence type="ECO:0000313" key="6">
    <source>
        <dbReference type="EMBL" id="ANF98804.1"/>
    </source>
</evidence>
<dbReference type="PRINTS" id="PR00033">
    <property type="entry name" value="HTHASNC"/>
</dbReference>
<reference evidence="6 7" key="2">
    <citation type="journal article" date="2016" name="Int. J. Syst. Evol. Microbiol.">
        <title>Paenibacillus bovis sp. nov., isolated from raw yak (Bos grunniens) milk.</title>
        <authorList>
            <person name="Gao C."/>
            <person name="Han J."/>
            <person name="Liu Z."/>
            <person name="Xu X."/>
            <person name="Hang F."/>
            <person name="Wu Z."/>
        </authorList>
    </citation>
    <scope>NUCLEOTIDE SEQUENCE [LARGE SCALE GENOMIC DNA]</scope>
    <source>
        <strain evidence="6 7">BD3526</strain>
    </source>
</reference>
<dbReference type="GO" id="GO:0043565">
    <property type="term" value="F:sequence-specific DNA binding"/>
    <property type="evidence" value="ECO:0007669"/>
    <property type="project" value="InterPro"/>
</dbReference>
<dbReference type="Pfam" id="PF00392">
    <property type="entry name" value="GntR"/>
    <property type="match status" value="1"/>
</dbReference>
<dbReference type="SUPFAM" id="SSF46785">
    <property type="entry name" value="Winged helix' DNA-binding domain"/>
    <property type="match status" value="1"/>
</dbReference>
<dbReference type="InterPro" id="IPR011711">
    <property type="entry name" value="GntR_C"/>
</dbReference>
<evidence type="ECO:0000259" key="5">
    <source>
        <dbReference type="PROSITE" id="PS50949"/>
    </source>
</evidence>
<feature type="domain" description="HTH gntR-type" evidence="5">
    <location>
        <begin position="12"/>
        <end position="79"/>
    </location>
</feature>
<evidence type="ECO:0000256" key="2">
    <source>
        <dbReference type="ARBA" id="ARBA00023125"/>
    </source>
</evidence>
<gene>
    <name evidence="6" type="ORF">AR543_13380</name>
</gene>
<dbReference type="PANTHER" id="PTHR43537:SF24">
    <property type="entry name" value="GLUCONATE OPERON TRANSCRIPTIONAL REPRESSOR"/>
    <property type="match status" value="1"/>
</dbReference>
<feature type="coiled-coil region" evidence="4">
    <location>
        <begin position="104"/>
        <end position="131"/>
    </location>
</feature>
<keyword evidence="3" id="KW-0804">Transcription</keyword>
<dbReference type="EMBL" id="CP013023">
    <property type="protein sequence ID" value="ANF98804.1"/>
    <property type="molecule type" value="Genomic_DNA"/>
</dbReference>
<dbReference type="Proteomes" id="UP000078148">
    <property type="component" value="Chromosome"/>
</dbReference>
<reference evidence="7" key="1">
    <citation type="submission" date="2015-10" db="EMBL/GenBank/DDBJ databases">
        <title>Genome of Paenibacillus bovis sp. nov.</title>
        <authorList>
            <person name="Wu Z."/>
            <person name="Gao C."/>
            <person name="Liu Z."/>
            <person name="Zheng H."/>
        </authorList>
    </citation>
    <scope>NUCLEOTIDE SEQUENCE [LARGE SCALE GENOMIC DNA]</scope>
    <source>
        <strain evidence="7">BD3526</strain>
    </source>
</reference>
<dbReference type="AlphaFoldDB" id="A0A172ZMC6"/>
<dbReference type="GO" id="GO:0003700">
    <property type="term" value="F:DNA-binding transcription factor activity"/>
    <property type="evidence" value="ECO:0007669"/>
    <property type="project" value="InterPro"/>
</dbReference>
<dbReference type="OrthoDB" id="9781630at2"/>
<accession>A0A172ZMC6</accession>
<dbReference type="InterPro" id="IPR000485">
    <property type="entry name" value="AsnC-type_HTH_dom"/>
</dbReference>
<dbReference type="PROSITE" id="PS50949">
    <property type="entry name" value="HTH_GNTR"/>
    <property type="match status" value="1"/>
</dbReference>
<organism evidence="6 7">
    <name type="scientific">Paenibacillus bovis</name>
    <dbReference type="NCBI Taxonomy" id="1616788"/>
    <lineage>
        <taxon>Bacteria</taxon>
        <taxon>Bacillati</taxon>
        <taxon>Bacillota</taxon>
        <taxon>Bacilli</taxon>
        <taxon>Bacillales</taxon>
        <taxon>Paenibacillaceae</taxon>
        <taxon>Paenibacillus</taxon>
    </lineage>
</organism>
<dbReference type="Pfam" id="PF07729">
    <property type="entry name" value="FCD"/>
    <property type="match status" value="1"/>
</dbReference>
<proteinExistence type="predicted"/>
<keyword evidence="7" id="KW-1185">Reference proteome</keyword>
<dbReference type="SMART" id="SM00345">
    <property type="entry name" value="HTH_GNTR"/>
    <property type="match status" value="1"/>
</dbReference>
<dbReference type="CDD" id="cd07377">
    <property type="entry name" value="WHTH_GntR"/>
    <property type="match status" value="1"/>
</dbReference>